<proteinExistence type="predicted"/>
<sequence length="117" mass="12533">MAGALLLRGWISWWPTALPPCLVKHWTGLDCPGCGGTRCAVRLLQGDMAGALGMNAAVVLVAVSGVGVLGNAVWSEWHGRPAKGVPPWLAWSLAIFVVIFAVVRNLPWWPFTLLAPH</sequence>
<gene>
    <name evidence="2" type="ORF">WKV53_06915</name>
</gene>
<feature type="transmembrane region" description="Helical" evidence="1">
    <location>
        <begin position="52"/>
        <end position="73"/>
    </location>
</feature>
<feature type="transmembrane region" description="Helical" evidence="1">
    <location>
        <begin position="85"/>
        <end position="103"/>
    </location>
</feature>
<reference evidence="2 3" key="1">
    <citation type="submission" date="2024-04" db="EMBL/GenBank/DDBJ databases">
        <title>Luteolibacter sp. isolated from soil.</title>
        <authorList>
            <person name="An J."/>
        </authorList>
    </citation>
    <scope>NUCLEOTIDE SEQUENCE [LARGE SCALE GENOMIC DNA]</scope>
    <source>
        <strain evidence="2 3">Y139</strain>
    </source>
</reference>
<organism evidence="2 3">
    <name type="scientific">Luteolibacter soli</name>
    <dbReference type="NCBI Taxonomy" id="3135280"/>
    <lineage>
        <taxon>Bacteria</taxon>
        <taxon>Pseudomonadati</taxon>
        <taxon>Verrucomicrobiota</taxon>
        <taxon>Verrucomicrobiia</taxon>
        <taxon>Verrucomicrobiales</taxon>
        <taxon>Verrucomicrobiaceae</taxon>
        <taxon>Luteolibacter</taxon>
    </lineage>
</organism>
<dbReference type="Proteomes" id="UP001371305">
    <property type="component" value="Unassembled WGS sequence"/>
</dbReference>
<dbReference type="EMBL" id="JBBUKT010000002">
    <property type="protein sequence ID" value="MEK7950218.1"/>
    <property type="molecule type" value="Genomic_DNA"/>
</dbReference>
<protein>
    <submittedName>
        <fullName evidence="2">DUF2752 domain-containing protein</fullName>
    </submittedName>
</protein>
<evidence type="ECO:0000256" key="1">
    <source>
        <dbReference type="SAM" id="Phobius"/>
    </source>
</evidence>
<name>A0ABU9AR75_9BACT</name>
<evidence type="ECO:0000313" key="3">
    <source>
        <dbReference type="Proteomes" id="UP001371305"/>
    </source>
</evidence>
<keyword evidence="1" id="KW-0812">Transmembrane</keyword>
<evidence type="ECO:0000313" key="2">
    <source>
        <dbReference type="EMBL" id="MEK7950218.1"/>
    </source>
</evidence>
<dbReference type="Pfam" id="PF10825">
    <property type="entry name" value="DUF2752"/>
    <property type="match status" value="1"/>
</dbReference>
<accession>A0ABU9AR75</accession>
<dbReference type="InterPro" id="IPR021215">
    <property type="entry name" value="DUF2752"/>
</dbReference>
<keyword evidence="1" id="KW-0472">Membrane</keyword>
<keyword evidence="1" id="KW-1133">Transmembrane helix</keyword>
<comment type="caution">
    <text evidence="2">The sequence shown here is derived from an EMBL/GenBank/DDBJ whole genome shotgun (WGS) entry which is preliminary data.</text>
</comment>
<keyword evidence="3" id="KW-1185">Reference proteome</keyword>
<dbReference type="RefSeq" id="WP_341404118.1">
    <property type="nucleotide sequence ID" value="NZ_JBBUKT010000002.1"/>
</dbReference>